<dbReference type="InterPro" id="IPR046487">
    <property type="entry name" value="DUF6580"/>
</dbReference>
<keyword evidence="3" id="KW-1185">Reference proteome</keyword>
<gene>
    <name evidence="2" type="ORF">J7I43_13840</name>
</gene>
<feature type="transmembrane region" description="Helical" evidence="1">
    <location>
        <begin position="112"/>
        <end position="130"/>
    </location>
</feature>
<keyword evidence="1" id="KW-0472">Membrane</keyword>
<feature type="transmembrane region" description="Helical" evidence="1">
    <location>
        <begin position="171"/>
        <end position="188"/>
    </location>
</feature>
<dbReference type="RefSeq" id="WP_209146270.1">
    <property type="nucleotide sequence ID" value="NZ_JAGHKP010000002.1"/>
</dbReference>
<evidence type="ECO:0000313" key="3">
    <source>
        <dbReference type="Proteomes" id="UP000679126"/>
    </source>
</evidence>
<dbReference type="EMBL" id="JAGHKP010000002">
    <property type="protein sequence ID" value="MBO9153304.1"/>
    <property type="molecule type" value="Genomic_DNA"/>
</dbReference>
<dbReference type="Pfam" id="PF20221">
    <property type="entry name" value="DUF6580"/>
    <property type="match status" value="1"/>
</dbReference>
<evidence type="ECO:0000313" key="2">
    <source>
        <dbReference type="EMBL" id="MBO9153304.1"/>
    </source>
</evidence>
<keyword evidence="1" id="KW-0812">Transmembrane</keyword>
<accession>A0ABS3YF74</accession>
<keyword evidence="1" id="KW-1133">Transmembrane helix</keyword>
<comment type="caution">
    <text evidence="2">The sequence shown here is derived from an EMBL/GenBank/DDBJ whole genome shotgun (WGS) entry which is preliminary data.</text>
</comment>
<evidence type="ECO:0000256" key="1">
    <source>
        <dbReference type="SAM" id="Phobius"/>
    </source>
</evidence>
<sequence length="198" mass="21887">MSIRNLQPRFFVLLLFIIAAGVLRITAAGDITPFSNFSPVGAMALFGGACFADRWKGYVFPLLTLFLSDAIMMQTVYKAYSNGFMFSGWYWAYIGFAASVLIGQLLIKKMSAGRIVAACVLAAVVHWLIADFGTFMSDFSYDITTGKPFTRDLSGLMRCYALGLPFLKNTLLANLVFSGIFFGLFAWMEKKIPALAVR</sequence>
<reference evidence="3" key="1">
    <citation type="submission" date="2021-03" db="EMBL/GenBank/DDBJ databases">
        <title>Assistant Professor.</title>
        <authorList>
            <person name="Huq M.A."/>
        </authorList>
    </citation>
    <scope>NUCLEOTIDE SEQUENCE [LARGE SCALE GENOMIC DNA]</scope>
    <source>
        <strain evidence="3">MAH-28</strain>
    </source>
</reference>
<name>A0ABS3YF74_9BACT</name>
<feature type="transmembrane region" description="Helical" evidence="1">
    <location>
        <begin position="89"/>
        <end position="107"/>
    </location>
</feature>
<organism evidence="2 3">
    <name type="scientific">Chitinophaga chungangae</name>
    <dbReference type="NCBI Taxonomy" id="2821488"/>
    <lineage>
        <taxon>Bacteria</taxon>
        <taxon>Pseudomonadati</taxon>
        <taxon>Bacteroidota</taxon>
        <taxon>Chitinophagia</taxon>
        <taxon>Chitinophagales</taxon>
        <taxon>Chitinophagaceae</taxon>
        <taxon>Chitinophaga</taxon>
    </lineage>
</organism>
<proteinExistence type="predicted"/>
<protein>
    <submittedName>
        <fullName evidence="2">Uncharacterized protein</fullName>
    </submittedName>
</protein>
<dbReference type="Proteomes" id="UP000679126">
    <property type="component" value="Unassembled WGS sequence"/>
</dbReference>